<reference evidence="5 6" key="1">
    <citation type="submission" date="2019-09" db="EMBL/GenBank/DDBJ databases">
        <title>A chromosome-level genome assembly of the Chinese tupelo Nyssa sinensis.</title>
        <authorList>
            <person name="Yang X."/>
            <person name="Kang M."/>
            <person name="Yang Y."/>
            <person name="Xiong H."/>
            <person name="Wang M."/>
            <person name="Zhang Z."/>
            <person name="Wang Z."/>
            <person name="Wu H."/>
            <person name="Ma T."/>
            <person name="Liu J."/>
            <person name="Xi Z."/>
        </authorList>
    </citation>
    <scope>NUCLEOTIDE SEQUENCE [LARGE SCALE GENOMIC DNA]</scope>
    <source>
        <strain evidence="5">J267</strain>
        <tissue evidence="5">Leaf</tissue>
    </source>
</reference>
<keyword evidence="3" id="KW-0539">Nucleus</keyword>
<dbReference type="PANTHER" id="PTHR46765:SF1">
    <property type="entry name" value="P-LOOP CONTAINING NUCLEOSIDE TRIPHOSPHATE HYDROLASES SUPERFAMILY PROTEIN"/>
    <property type="match status" value="1"/>
</dbReference>
<evidence type="ECO:0000256" key="3">
    <source>
        <dbReference type="ARBA" id="ARBA00023242"/>
    </source>
</evidence>
<name>A0A5J5AIE5_9ASTE</name>
<dbReference type="Proteomes" id="UP000325577">
    <property type="component" value="Linkage Group LG20"/>
</dbReference>
<dbReference type="PANTHER" id="PTHR46765">
    <property type="entry name" value="P-LOOP CONTAINING NUCLEOSIDE TRIPHOSPHATE HYDROLASES SUPERFAMILY PROTEIN"/>
    <property type="match status" value="1"/>
</dbReference>
<dbReference type="InterPro" id="IPR014730">
    <property type="entry name" value="ETF_a/b_N"/>
</dbReference>
<feature type="domain" description="Electron transfer flavoprotein alpha/beta-subunit N-terminal" evidence="4">
    <location>
        <begin position="190"/>
        <end position="240"/>
    </location>
</feature>
<gene>
    <name evidence="5" type="ORF">F0562_034248</name>
</gene>
<dbReference type="AlphaFoldDB" id="A0A5J5AIE5"/>
<dbReference type="Pfam" id="PF01012">
    <property type="entry name" value="ETF"/>
    <property type="match status" value="1"/>
</dbReference>
<dbReference type="GO" id="GO:0005634">
    <property type="term" value="C:nucleus"/>
    <property type="evidence" value="ECO:0007669"/>
    <property type="project" value="UniProtKB-SubCell"/>
</dbReference>
<dbReference type="EMBL" id="CM018044">
    <property type="protein sequence ID" value="KAA8529652.1"/>
    <property type="molecule type" value="Genomic_DNA"/>
</dbReference>
<dbReference type="GO" id="GO:0005759">
    <property type="term" value="C:mitochondrial matrix"/>
    <property type="evidence" value="ECO:0007669"/>
    <property type="project" value="UniProtKB-SubCell"/>
</dbReference>
<dbReference type="Gene3D" id="3.40.50.620">
    <property type="entry name" value="HUPs"/>
    <property type="match status" value="1"/>
</dbReference>
<dbReference type="InterPro" id="IPR053016">
    <property type="entry name" value="CTF18-RFC_complex"/>
</dbReference>
<proteinExistence type="predicted"/>
<evidence type="ECO:0000259" key="4">
    <source>
        <dbReference type="Pfam" id="PF01012"/>
    </source>
</evidence>
<sequence length="303" mass="34224">MRIRFTSSTLVWLRNIETLQPTNTFLIDHVRCCTPRIHFRDKKKLLQLELSSQVVGWKDTSKSVFDIWKEIFLKRKVKRERKSGNSCSNMSNEFEFFNSLISNCGNYDLILDGIHENILQLHYHDPVMQKTFISLLQQSPYAAFVDKIFCRGLGFSIVTYFITTNSKGYTSGHFVLSLAVKQVLVHELSTLVLAEHEGGSINSHSVSAVEAAKSLYEANSVSLLLVGPGPSLREAAAHAVSASLKTTIFIITNWPIQLLNFRWVGIVKLSTLVLAEHEGRSINSQSANSTSEPYNEKELLIRF</sequence>
<evidence type="ECO:0000256" key="1">
    <source>
        <dbReference type="ARBA" id="ARBA00004123"/>
    </source>
</evidence>
<accession>A0A5J5AIE5</accession>
<keyword evidence="6" id="KW-1185">Reference proteome</keyword>
<dbReference type="InterPro" id="IPR014729">
    <property type="entry name" value="Rossmann-like_a/b/a_fold"/>
</dbReference>
<evidence type="ECO:0000256" key="2">
    <source>
        <dbReference type="ARBA" id="ARBA00004305"/>
    </source>
</evidence>
<protein>
    <recommendedName>
        <fullName evidence="4">Electron transfer flavoprotein alpha/beta-subunit N-terminal domain-containing protein</fullName>
    </recommendedName>
</protein>
<evidence type="ECO:0000313" key="6">
    <source>
        <dbReference type="Proteomes" id="UP000325577"/>
    </source>
</evidence>
<evidence type="ECO:0000313" key="5">
    <source>
        <dbReference type="EMBL" id="KAA8529652.1"/>
    </source>
</evidence>
<organism evidence="5 6">
    <name type="scientific">Nyssa sinensis</name>
    <dbReference type="NCBI Taxonomy" id="561372"/>
    <lineage>
        <taxon>Eukaryota</taxon>
        <taxon>Viridiplantae</taxon>
        <taxon>Streptophyta</taxon>
        <taxon>Embryophyta</taxon>
        <taxon>Tracheophyta</taxon>
        <taxon>Spermatophyta</taxon>
        <taxon>Magnoliopsida</taxon>
        <taxon>eudicotyledons</taxon>
        <taxon>Gunneridae</taxon>
        <taxon>Pentapetalae</taxon>
        <taxon>asterids</taxon>
        <taxon>Cornales</taxon>
        <taxon>Nyssaceae</taxon>
        <taxon>Nyssa</taxon>
    </lineage>
</organism>
<comment type="subcellular location">
    <subcellularLocation>
        <location evidence="2">Mitochondrion matrix</location>
    </subcellularLocation>
    <subcellularLocation>
        <location evidence="1">Nucleus</location>
    </subcellularLocation>
</comment>
<dbReference type="OrthoDB" id="2195431at2759"/>
<dbReference type="SUPFAM" id="SSF52402">
    <property type="entry name" value="Adenine nucleotide alpha hydrolases-like"/>
    <property type="match status" value="1"/>
</dbReference>